<evidence type="ECO:0000256" key="6">
    <source>
        <dbReference type="ARBA" id="ARBA00022723"/>
    </source>
</evidence>
<dbReference type="PANTHER" id="PTHR43434:SF1">
    <property type="entry name" value="PHOSPHOGLYCOLATE PHOSPHATASE"/>
    <property type="match status" value="1"/>
</dbReference>
<gene>
    <name evidence="12" type="ORF">L2764_14060</name>
</gene>
<comment type="catalytic activity">
    <reaction evidence="1 10">
        <text>2-phosphoglycolate + H2O = glycolate + phosphate</text>
        <dbReference type="Rhea" id="RHEA:14369"/>
        <dbReference type="ChEBI" id="CHEBI:15377"/>
        <dbReference type="ChEBI" id="CHEBI:29805"/>
        <dbReference type="ChEBI" id="CHEBI:43474"/>
        <dbReference type="ChEBI" id="CHEBI:58033"/>
        <dbReference type="EC" id="3.1.3.18"/>
    </reaction>
</comment>
<keyword evidence="11" id="KW-1133">Transmembrane helix</keyword>
<dbReference type="InterPro" id="IPR006439">
    <property type="entry name" value="HAD-SF_hydro_IA"/>
</dbReference>
<name>A0ABT0LD31_9GAMM</name>
<keyword evidence="11" id="KW-0472">Membrane</keyword>
<dbReference type="Proteomes" id="UP001203423">
    <property type="component" value="Unassembled WGS sequence"/>
</dbReference>
<dbReference type="NCBIfam" id="TIGR01549">
    <property type="entry name" value="HAD-SF-IA-v1"/>
    <property type="match status" value="1"/>
</dbReference>
<dbReference type="EC" id="3.1.3.18" evidence="5 10"/>
<dbReference type="InterPro" id="IPR036412">
    <property type="entry name" value="HAD-like_sf"/>
</dbReference>
<feature type="binding site" evidence="10">
    <location>
        <position position="17"/>
    </location>
    <ligand>
        <name>Mg(2+)</name>
        <dbReference type="ChEBI" id="CHEBI:18420"/>
    </ligand>
</feature>
<keyword evidence="6 10" id="KW-0479">Metal-binding</keyword>
<feature type="binding site" evidence="10">
    <location>
        <position position="15"/>
    </location>
    <ligand>
        <name>Mg(2+)</name>
        <dbReference type="ChEBI" id="CHEBI:18420"/>
    </ligand>
</feature>
<dbReference type="Pfam" id="PF13419">
    <property type="entry name" value="HAD_2"/>
    <property type="match status" value="1"/>
</dbReference>
<comment type="cofactor">
    <cofactor evidence="2 10">
        <name>Mg(2+)</name>
        <dbReference type="ChEBI" id="CHEBI:18420"/>
    </cofactor>
</comment>
<keyword evidence="13" id="KW-1185">Reference proteome</keyword>
<evidence type="ECO:0000256" key="11">
    <source>
        <dbReference type="SAM" id="Phobius"/>
    </source>
</evidence>
<evidence type="ECO:0000256" key="10">
    <source>
        <dbReference type="HAMAP-Rule" id="MF_00495"/>
    </source>
</evidence>
<comment type="caution">
    <text evidence="12">The sequence shown here is derived from an EMBL/GenBank/DDBJ whole genome shotgun (WGS) entry which is preliminary data.</text>
</comment>
<dbReference type="SFLD" id="SFLDG01135">
    <property type="entry name" value="C1.5.6:_HAD__Beta-PGM__Phospha"/>
    <property type="match status" value="1"/>
</dbReference>
<sequence>MVLADVSKVKAVAFDLDGTLVDSALDLTVAVQDCLSELGLPLCSEEQVRLWIGNGAEVLMHRALMFATSADVEETRLAEVMPRFKWHYQQNLQKHSRLYAGVLAVLGRLHDSGIRLAIVTNKPYAFTVPLLAGFGLSAFFSLVLGGDSLDKMKPDPQPLLHLMHEWGLKEDEIIMVGDSKNDILAAKAAGIGSIGLTYGYNYGEDIALSCPNAVCHQLNDILPLIL</sequence>
<protein>
    <recommendedName>
        <fullName evidence="5 10">Phosphoglycolate phosphatase</fullName>
        <shortName evidence="10">PGP</shortName>
        <shortName evidence="10">PGPase</shortName>
        <ecNumber evidence="5 10">3.1.3.18</ecNumber>
    </recommendedName>
</protein>
<comment type="similarity">
    <text evidence="4 10">Belongs to the HAD-like hydrolase superfamily. CbbY/CbbZ/Gph/YieH family.</text>
</comment>
<dbReference type="SFLD" id="SFLDG01129">
    <property type="entry name" value="C1.5:_HAD__Beta-PGM__Phosphata"/>
    <property type="match status" value="1"/>
</dbReference>
<dbReference type="CDD" id="cd16417">
    <property type="entry name" value="HAD_PGPase"/>
    <property type="match status" value="1"/>
</dbReference>
<accession>A0ABT0LD31</accession>
<feature type="transmembrane region" description="Helical" evidence="11">
    <location>
        <begin position="124"/>
        <end position="144"/>
    </location>
</feature>
<dbReference type="PANTHER" id="PTHR43434">
    <property type="entry name" value="PHOSPHOGLYCOLATE PHOSPHATASE"/>
    <property type="match status" value="1"/>
</dbReference>
<dbReference type="InterPro" id="IPR023214">
    <property type="entry name" value="HAD_sf"/>
</dbReference>
<keyword evidence="11" id="KW-0812">Transmembrane</keyword>
<dbReference type="SUPFAM" id="SSF56784">
    <property type="entry name" value="HAD-like"/>
    <property type="match status" value="1"/>
</dbReference>
<evidence type="ECO:0000256" key="9">
    <source>
        <dbReference type="ARBA" id="ARBA00023277"/>
    </source>
</evidence>
<dbReference type="EMBL" id="JAKIKS010000053">
    <property type="protein sequence ID" value="MCL1125570.1"/>
    <property type="molecule type" value="Genomic_DNA"/>
</dbReference>
<keyword evidence="9 10" id="KW-0119">Carbohydrate metabolism</keyword>
<evidence type="ECO:0000313" key="13">
    <source>
        <dbReference type="Proteomes" id="UP001203423"/>
    </source>
</evidence>
<dbReference type="NCBIfam" id="NF009695">
    <property type="entry name" value="PRK13222.1-2"/>
    <property type="match status" value="1"/>
</dbReference>
<evidence type="ECO:0000256" key="3">
    <source>
        <dbReference type="ARBA" id="ARBA00004818"/>
    </source>
</evidence>
<evidence type="ECO:0000256" key="4">
    <source>
        <dbReference type="ARBA" id="ARBA00006171"/>
    </source>
</evidence>
<dbReference type="InterPro" id="IPR037512">
    <property type="entry name" value="PGPase_prok"/>
</dbReference>
<evidence type="ECO:0000256" key="7">
    <source>
        <dbReference type="ARBA" id="ARBA00022801"/>
    </source>
</evidence>
<comment type="function">
    <text evidence="10">Specifically catalyzes the dephosphorylation of 2-phosphoglycolate. Is involved in the dissimilation of the intracellular 2-phosphoglycolate formed during the DNA repair of 3'-phosphoglycolate ends, a major class of DNA lesions induced by oxidative stress.</text>
</comment>
<feature type="active site" description="Nucleophile" evidence="10">
    <location>
        <position position="15"/>
    </location>
</feature>
<dbReference type="GO" id="GO:0008967">
    <property type="term" value="F:phosphoglycolate phosphatase activity"/>
    <property type="evidence" value="ECO:0007669"/>
    <property type="project" value="UniProtKB-EC"/>
</dbReference>
<evidence type="ECO:0000256" key="5">
    <source>
        <dbReference type="ARBA" id="ARBA00013078"/>
    </source>
</evidence>
<comment type="pathway">
    <text evidence="3 10">Organic acid metabolism; glycolate biosynthesis; glycolate from 2-phosphoglycolate: step 1/1.</text>
</comment>
<proteinExistence type="inferred from homology"/>
<dbReference type="RefSeq" id="WP_248940881.1">
    <property type="nucleotide sequence ID" value="NZ_JAKIKS010000053.1"/>
</dbReference>
<dbReference type="Gene3D" id="3.40.50.1000">
    <property type="entry name" value="HAD superfamily/HAD-like"/>
    <property type="match status" value="1"/>
</dbReference>
<keyword evidence="7 10" id="KW-0378">Hydrolase</keyword>
<dbReference type="SFLD" id="SFLDS00003">
    <property type="entry name" value="Haloacid_Dehalogenase"/>
    <property type="match status" value="1"/>
</dbReference>
<organism evidence="12 13">
    <name type="scientific">Shewanella surugensis</name>
    <dbReference type="NCBI Taxonomy" id="212020"/>
    <lineage>
        <taxon>Bacteria</taxon>
        <taxon>Pseudomonadati</taxon>
        <taxon>Pseudomonadota</taxon>
        <taxon>Gammaproteobacteria</taxon>
        <taxon>Alteromonadales</taxon>
        <taxon>Shewanellaceae</taxon>
        <taxon>Shewanella</taxon>
    </lineage>
</organism>
<dbReference type="NCBIfam" id="TIGR01509">
    <property type="entry name" value="HAD-SF-IA-v3"/>
    <property type="match status" value="1"/>
</dbReference>
<dbReference type="PRINTS" id="PR00413">
    <property type="entry name" value="HADHALOGNASE"/>
</dbReference>
<reference evidence="12 13" key="1">
    <citation type="submission" date="2022-01" db="EMBL/GenBank/DDBJ databases">
        <title>Whole genome-based taxonomy of the Shewanellaceae.</title>
        <authorList>
            <person name="Martin-Rodriguez A.J."/>
        </authorList>
    </citation>
    <scope>NUCLEOTIDE SEQUENCE [LARGE SCALE GENOMIC DNA]</scope>
    <source>
        <strain evidence="12 13">DSM 17177</strain>
    </source>
</reference>
<dbReference type="HAMAP" id="MF_00495">
    <property type="entry name" value="GPH_hydrolase_bact"/>
    <property type="match status" value="1"/>
</dbReference>
<dbReference type="Gene3D" id="1.10.150.240">
    <property type="entry name" value="Putative phosphatase, domain 2"/>
    <property type="match status" value="1"/>
</dbReference>
<dbReference type="InterPro" id="IPR041492">
    <property type="entry name" value="HAD_2"/>
</dbReference>
<evidence type="ECO:0000313" key="12">
    <source>
        <dbReference type="EMBL" id="MCL1125570.1"/>
    </source>
</evidence>
<keyword evidence="8 10" id="KW-0460">Magnesium</keyword>
<evidence type="ECO:0000256" key="1">
    <source>
        <dbReference type="ARBA" id="ARBA00000830"/>
    </source>
</evidence>
<dbReference type="InterPro" id="IPR050155">
    <property type="entry name" value="HAD-like_hydrolase_sf"/>
</dbReference>
<dbReference type="InterPro" id="IPR023198">
    <property type="entry name" value="PGP-like_dom2"/>
</dbReference>
<feature type="binding site" evidence="10">
    <location>
        <position position="178"/>
    </location>
    <ligand>
        <name>Mg(2+)</name>
        <dbReference type="ChEBI" id="CHEBI:18420"/>
    </ligand>
</feature>
<dbReference type="NCBIfam" id="TIGR01449">
    <property type="entry name" value="PGP_bact"/>
    <property type="match status" value="1"/>
</dbReference>
<evidence type="ECO:0000256" key="2">
    <source>
        <dbReference type="ARBA" id="ARBA00001946"/>
    </source>
</evidence>
<evidence type="ECO:0000256" key="8">
    <source>
        <dbReference type="ARBA" id="ARBA00022842"/>
    </source>
</evidence>